<protein>
    <submittedName>
        <fullName evidence="1">DMT family transporter</fullName>
    </submittedName>
</protein>
<dbReference type="EMBL" id="CP066744">
    <property type="protein sequence ID" value="QQK08474.1"/>
    <property type="molecule type" value="Genomic_DNA"/>
</dbReference>
<gene>
    <name evidence="1" type="ORF">JFY71_02755</name>
</gene>
<keyword evidence="2" id="KW-1185">Reference proteome</keyword>
<organism evidence="1 2">
    <name type="scientific">Miniphocaeibacter halophilus</name>
    <dbReference type="NCBI Taxonomy" id="2931922"/>
    <lineage>
        <taxon>Bacteria</taxon>
        <taxon>Bacillati</taxon>
        <taxon>Bacillota</taxon>
        <taxon>Tissierellia</taxon>
        <taxon>Tissierellales</taxon>
        <taxon>Peptoniphilaceae</taxon>
        <taxon>Miniphocaeibacter</taxon>
    </lineage>
</organism>
<name>A0AC61MUP6_9FIRM</name>
<reference evidence="1 2" key="1">
    <citation type="journal article" date="2022" name="Int. J. Syst. Evol. Microbiol.">
        <title>Miniphocaeibacter halophilus sp. nov., an ammonium-tolerant acetate-producing bacterium isolated from a biogas system.</title>
        <authorList>
            <person name="Schnurer A."/>
            <person name="Singh A."/>
            <person name="Bi S."/>
            <person name="Qiao W."/>
            <person name="Westerholm M."/>
        </authorList>
    </citation>
    <scope>NUCLEOTIDE SEQUENCE [LARGE SCALE GENOMIC DNA]</scope>
    <source>
        <strain evidence="1 2">AMB_01</strain>
    </source>
</reference>
<evidence type="ECO:0000313" key="2">
    <source>
        <dbReference type="Proteomes" id="UP000595814"/>
    </source>
</evidence>
<accession>A0AC61MUP6</accession>
<evidence type="ECO:0000313" key="1">
    <source>
        <dbReference type="EMBL" id="QQK08474.1"/>
    </source>
</evidence>
<dbReference type="Proteomes" id="UP000595814">
    <property type="component" value="Chromosome"/>
</dbReference>
<sequence>MDRLFKEKKFYIPIILFCMFLWGSAFPIIKLSYIEFGIPQGDYFAKIYFAGLRFFLSGVMVTIFGKIFLKEKINFKKLDYKFLAILGLIQITFQYTFYYIGVGNTSGMKSAIIQSASTFFIVLFASMLFKDDKINKNKIASIVIGFLGIIITNISSGFDFNFTLTGEGFLLIATLFGSIGQIYVKAAGKSMNPVVATSGQMLIGASILILVGRIGTSTDLIWTGKGILLFIYSGFLSSAAFVLWYSILKYNKAGEVSVYRLFIPIFGTILSALFLPGERITINIIIGLILVVIGMFVLNMRWERK</sequence>
<proteinExistence type="predicted"/>